<dbReference type="OrthoDB" id="5718at2759"/>
<sequence length="219" mass="24154">MTGDTRAIVTALYVYPVKSCRGIELDQSELVATGLKYDRLFVIGRPGAEDGGRTARFVSQRQEPMLSQLVPELDTANDVLRLRSKRHPELTPLTLPLSVPADRSADTQVRIWADIVPAIDLGGEAWLATALDGLVSYPMHVYRMPTTFERVVDPERAFLTSNFDSIVGFADAFPLLLTSMQSLAELNRRMVAQSSASHQVPMSRFRPNVVVDALNPGIS</sequence>
<dbReference type="Pfam" id="PF03473">
    <property type="entry name" value="MOSC"/>
    <property type="match status" value="1"/>
</dbReference>
<evidence type="ECO:0000313" key="3">
    <source>
        <dbReference type="Proteomes" id="UP000530660"/>
    </source>
</evidence>
<dbReference type="InterPro" id="IPR005302">
    <property type="entry name" value="MoCF_Sase_C"/>
</dbReference>
<dbReference type="PROSITE" id="PS51340">
    <property type="entry name" value="MOSC"/>
    <property type="match status" value="1"/>
</dbReference>
<evidence type="ECO:0000259" key="1">
    <source>
        <dbReference type="PROSITE" id="PS51340"/>
    </source>
</evidence>
<dbReference type="Proteomes" id="UP000530660">
    <property type="component" value="Unassembled WGS sequence"/>
</dbReference>
<dbReference type="AlphaFoldDB" id="A0A7J7IQR7"/>
<comment type="caution">
    <text evidence="2">The sequence shown here is derived from an EMBL/GenBank/DDBJ whole genome shotgun (WGS) entry which is preliminary data.</text>
</comment>
<dbReference type="SUPFAM" id="SSF141673">
    <property type="entry name" value="MOSC N-terminal domain-like"/>
    <property type="match status" value="1"/>
</dbReference>
<name>A0A7J7IQR7_9RHOD</name>
<dbReference type="Pfam" id="PF03476">
    <property type="entry name" value="MOSC_N"/>
    <property type="match status" value="1"/>
</dbReference>
<dbReference type="EMBL" id="VWRR01000001">
    <property type="protein sequence ID" value="KAF6005456.1"/>
    <property type="molecule type" value="Genomic_DNA"/>
</dbReference>
<organism evidence="2 3">
    <name type="scientific">Cyanidiococcus yangmingshanensis</name>
    <dbReference type="NCBI Taxonomy" id="2690220"/>
    <lineage>
        <taxon>Eukaryota</taxon>
        <taxon>Rhodophyta</taxon>
        <taxon>Bangiophyceae</taxon>
        <taxon>Cyanidiales</taxon>
        <taxon>Cyanidiaceae</taxon>
        <taxon>Cyanidiococcus</taxon>
    </lineage>
</organism>
<dbReference type="GO" id="GO:0030170">
    <property type="term" value="F:pyridoxal phosphate binding"/>
    <property type="evidence" value="ECO:0007669"/>
    <property type="project" value="InterPro"/>
</dbReference>
<feature type="domain" description="MOSC" evidence="1">
    <location>
        <begin position="144"/>
        <end position="219"/>
    </location>
</feature>
<evidence type="ECO:0000313" key="2">
    <source>
        <dbReference type="EMBL" id="KAF6005456.1"/>
    </source>
</evidence>
<dbReference type="GO" id="GO:0030151">
    <property type="term" value="F:molybdenum ion binding"/>
    <property type="evidence" value="ECO:0007669"/>
    <property type="project" value="InterPro"/>
</dbReference>
<accession>A0A7J7IQR7</accession>
<keyword evidence="3" id="KW-1185">Reference proteome</keyword>
<proteinExistence type="predicted"/>
<gene>
    <name evidence="2" type="ORF">F1559_005049</name>
</gene>
<dbReference type="InterPro" id="IPR005303">
    <property type="entry name" value="MOCOS_middle"/>
</dbReference>
<reference evidence="2 3" key="1">
    <citation type="journal article" date="2020" name="J. Phycol.">
        <title>Comparative genome analysis reveals Cyanidiococcus gen. nov., a new extremophilic red algal genus sister to Cyanidioschyzon (Cyanidioschyzonaceae, Rhodophyta).</title>
        <authorList>
            <person name="Liu S.-L."/>
            <person name="Chiang Y.-R."/>
            <person name="Yoon H.S."/>
            <person name="Fu H.-Y."/>
        </authorList>
    </citation>
    <scope>NUCLEOTIDE SEQUENCE [LARGE SCALE GENOMIC DNA]</scope>
    <source>
        <strain evidence="2 3">THAL066</strain>
    </source>
</reference>
<protein>
    <recommendedName>
        <fullName evidence="1">MOSC domain-containing protein</fullName>
    </recommendedName>
</protein>
<dbReference type="GO" id="GO:0003824">
    <property type="term" value="F:catalytic activity"/>
    <property type="evidence" value="ECO:0007669"/>
    <property type="project" value="InterPro"/>
</dbReference>